<keyword evidence="2" id="KW-1185">Reference proteome</keyword>
<protein>
    <submittedName>
        <fullName evidence="1">Uncharacterized protein</fullName>
    </submittedName>
</protein>
<accession>A0ABS2MU00</accession>
<name>A0ABS2MU00_9FIRM</name>
<dbReference type="EMBL" id="JAFBDT010000033">
    <property type="protein sequence ID" value="MBM7562848.1"/>
    <property type="molecule type" value="Genomic_DNA"/>
</dbReference>
<evidence type="ECO:0000313" key="2">
    <source>
        <dbReference type="Proteomes" id="UP000767854"/>
    </source>
</evidence>
<organism evidence="1 2">
    <name type="scientific">Fusibacter tunisiensis</name>
    <dbReference type="NCBI Taxonomy" id="1008308"/>
    <lineage>
        <taxon>Bacteria</taxon>
        <taxon>Bacillati</taxon>
        <taxon>Bacillota</taxon>
        <taxon>Clostridia</taxon>
        <taxon>Eubacteriales</taxon>
        <taxon>Eubacteriales Family XII. Incertae Sedis</taxon>
        <taxon>Fusibacter</taxon>
    </lineage>
</organism>
<comment type="caution">
    <text evidence="1">The sequence shown here is derived from an EMBL/GenBank/DDBJ whole genome shotgun (WGS) entry which is preliminary data.</text>
</comment>
<dbReference type="Proteomes" id="UP000767854">
    <property type="component" value="Unassembled WGS sequence"/>
</dbReference>
<reference evidence="1 2" key="1">
    <citation type="submission" date="2021-01" db="EMBL/GenBank/DDBJ databases">
        <title>Genomic Encyclopedia of Type Strains, Phase IV (KMG-IV): sequencing the most valuable type-strain genomes for metagenomic binning, comparative biology and taxonomic classification.</title>
        <authorList>
            <person name="Goeker M."/>
        </authorList>
    </citation>
    <scope>NUCLEOTIDE SEQUENCE [LARGE SCALE GENOMIC DNA]</scope>
    <source>
        <strain evidence="1 2">DSM 24436</strain>
    </source>
</reference>
<evidence type="ECO:0000313" key="1">
    <source>
        <dbReference type="EMBL" id="MBM7562848.1"/>
    </source>
</evidence>
<gene>
    <name evidence="1" type="ORF">JOC49_002421</name>
</gene>
<proteinExistence type="predicted"/>
<sequence>MKQINLKSFKQTQDVDSLHPYIRDNYITEDGYLKIKLGSMCFPITFTIIALRFYSEISFIYHLGSGKIFRQQLLKFIMKTRKVSKSRAQHIMEELFYYKLVFKKDAWNNKLIVLTTQSFKFFQDDKAPNKYSIGHLLKRSYFIEHYLDYGLDRLPETETLLLSESILKPDHIKELEIYKFMQVESVETTVSGGMHITFAFLNYQKTVSPIALESRVKYINAILPMDRDITFSIRVCNYDASTNTLCKRRWQPHKFNTEASYHRFKGFNFTSLGIRKHFEVTLDKYEVIDND</sequence>